<organism evidence="6 7">
    <name type="scientific">Cyclonatronum proteinivorum</name>
    <dbReference type="NCBI Taxonomy" id="1457365"/>
    <lineage>
        <taxon>Bacteria</taxon>
        <taxon>Pseudomonadati</taxon>
        <taxon>Balneolota</taxon>
        <taxon>Balneolia</taxon>
        <taxon>Balneolales</taxon>
        <taxon>Cyclonatronaceae</taxon>
        <taxon>Cyclonatronum</taxon>
    </lineage>
</organism>
<dbReference type="CDD" id="cd02440">
    <property type="entry name" value="AdoMet_MTases"/>
    <property type="match status" value="1"/>
</dbReference>
<dbReference type="InterPro" id="IPR058679">
    <property type="entry name" value="RlmG_N"/>
</dbReference>
<dbReference type="Pfam" id="PF05175">
    <property type="entry name" value="MTS"/>
    <property type="match status" value="1"/>
</dbReference>
<proteinExistence type="predicted"/>
<dbReference type="OrthoDB" id="29650at2"/>
<dbReference type="InterPro" id="IPR029063">
    <property type="entry name" value="SAM-dependent_MTases_sf"/>
</dbReference>
<protein>
    <submittedName>
        <fullName evidence="6">23S rRNA (Guanine1835-N2)-methyltransferase</fullName>
    </submittedName>
</protein>
<dbReference type="Proteomes" id="UP000254808">
    <property type="component" value="Chromosome"/>
</dbReference>
<sequence>MAVYQNEGKSWHFKRYPETTNRSLRSWSAADELLMSHFEALRQQPDFSPADFGLVLYHDRFGFLSTVLHSWKPLCVVNYSSQDKAMRQNLTQNNLPLEDSRWINPLQVSDEASVPALALMKVPKSLELFELYLRHAWLLSKGNPDFQVFAGFMTRHFTPQMLKISARYFEHAEQSLAVKKARVLKLKGPKPAEPELSEDAGMEALLKEISWKLPAHLVQDKESIPLKQYYGVFSADAVDEATALLIAHLELKESDRTILDLACGNGVIAKAVTLLPSADREVHALDDDFLACASARLNLGEAAMVHHYDGLDMFPSDFFDVILTNPPAHLEHENNIEVSLSLFKQASKKLKSGGSLWVVAGTHLNYSTHLQQWFSCEVKAQTGGFELLVCTKK</sequence>
<dbReference type="AlphaFoldDB" id="A0A345UG82"/>
<dbReference type="SUPFAM" id="SSF53335">
    <property type="entry name" value="S-adenosyl-L-methionine-dependent methyltransferases"/>
    <property type="match status" value="1"/>
</dbReference>
<keyword evidence="7" id="KW-1185">Reference proteome</keyword>
<dbReference type="KEGG" id="cprv:CYPRO_0196"/>
<dbReference type="PANTHER" id="PTHR47816">
    <property type="entry name" value="RIBOSOMAL RNA SMALL SUBUNIT METHYLTRANSFERASE C"/>
    <property type="match status" value="1"/>
</dbReference>
<name>A0A345UG82_9BACT</name>
<accession>A0A345UG82</accession>
<evidence type="ECO:0000313" key="7">
    <source>
        <dbReference type="Proteomes" id="UP000254808"/>
    </source>
</evidence>
<dbReference type="GO" id="GO:0032259">
    <property type="term" value="P:methylation"/>
    <property type="evidence" value="ECO:0007669"/>
    <property type="project" value="UniProtKB-KW"/>
</dbReference>
<evidence type="ECO:0000256" key="3">
    <source>
        <dbReference type="ARBA" id="ARBA00022691"/>
    </source>
</evidence>
<reference evidence="6 7" key="1">
    <citation type="submission" date="2018-03" db="EMBL/GenBank/DDBJ databases">
        <title>Phenotypic and genomic properties of Cyclonatronum proteinivorum gen. nov., sp. nov., a haloalkaliphilic bacteroidete from soda lakes possessing Na+-translocating rhodopsin.</title>
        <authorList>
            <person name="Toshchakov S.V."/>
            <person name="Korzhenkov A."/>
            <person name="Samarov N.I."/>
            <person name="Kublanov I.V."/>
            <person name="Muntyan M.S."/>
            <person name="Sorokin D.Y."/>
        </authorList>
    </citation>
    <scope>NUCLEOTIDE SEQUENCE [LARGE SCALE GENOMIC DNA]</scope>
    <source>
        <strain evidence="6 7">Omega</strain>
    </source>
</reference>
<gene>
    <name evidence="6" type="ORF">CYPRO_0196</name>
</gene>
<dbReference type="InterPro" id="IPR007848">
    <property type="entry name" value="Small_mtfrase_dom"/>
</dbReference>
<dbReference type="EMBL" id="CP027806">
    <property type="protein sequence ID" value="AXI99483.1"/>
    <property type="molecule type" value="Genomic_DNA"/>
</dbReference>
<evidence type="ECO:0000259" key="5">
    <source>
        <dbReference type="Pfam" id="PF26049"/>
    </source>
</evidence>
<dbReference type="Pfam" id="PF26049">
    <property type="entry name" value="RLMG_N"/>
    <property type="match status" value="1"/>
</dbReference>
<keyword evidence="1 6" id="KW-0489">Methyltransferase</keyword>
<dbReference type="Gene3D" id="3.40.50.150">
    <property type="entry name" value="Vaccinia Virus protein VP39"/>
    <property type="match status" value="2"/>
</dbReference>
<evidence type="ECO:0000256" key="1">
    <source>
        <dbReference type="ARBA" id="ARBA00022603"/>
    </source>
</evidence>
<dbReference type="GO" id="GO:0008757">
    <property type="term" value="F:S-adenosylmethionine-dependent methyltransferase activity"/>
    <property type="evidence" value="ECO:0007669"/>
    <property type="project" value="InterPro"/>
</dbReference>
<evidence type="ECO:0000259" key="4">
    <source>
        <dbReference type="Pfam" id="PF05175"/>
    </source>
</evidence>
<dbReference type="InterPro" id="IPR046977">
    <property type="entry name" value="RsmC/RlmG"/>
</dbReference>
<evidence type="ECO:0000256" key="2">
    <source>
        <dbReference type="ARBA" id="ARBA00022679"/>
    </source>
</evidence>
<keyword evidence="2 6" id="KW-0808">Transferase</keyword>
<feature type="domain" description="RlmG N-terminal" evidence="5">
    <location>
        <begin position="2"/>
        <end position="186"/>
    </location>
</feature>
<dbReference type="RefSeq" id="WP_114982725.1">
    <property type="nucleotide sequence ID" value="NZ_CP027806.1"/>
</dbReference>
<evidence type="ECO:0000313" key="6">
    <source>
        <dbReference type="EMBL" id="AXI99483.1"/>
    </source>
</evidence>
<feature type="domain" description="Methyltransferase small" evidence="4">
    <location>
        <begin position="226"/>
        <end position="388"/>
    </location>
</feature>
<dbReference type="PANTHER" id="PTHR47816:SF5">
    <property type="entry name" value="RIBOSOMAL RNA LARGE SUBUNIT METHYLTRANSFERASE G"/>
    <property type="match status" value="1"/>
</dbReference>
<keyword evidence="3" id="KW-0949">S-adenosyl-L-methionine</keyword>